<proteinExistence type="predicted"/>
<keyword evidence="3" id="KW-0723">Serine/threonine-protein kinase</keyword>
<feature type="compositionally biased region" description="Polar residues" evidence="1">
    <location>
        <begin position="941"/>
        <end position="951"/>
    </location>
</feature>
<feature type="compositionally biased region" description="Basic and acidic residues" evidence="1">
    <location>
        <begin position="228"/>
        <end position="240"/>
    </location>
</feature>
<name>A0A2P6PDL0_ROSCH</name>
<sequence>METPKTPETLEAAGFLDWNESCPGLEESFSNIFESNGRRVDFGHNDVGLGTMEVATQVVQPEETMLDGTKGGVLELGVHETMSGLGNSCVNDFGFGTVEVATQMAQAEETILDGSKREDLELGADAAISGVQKSCGNDFGFSTVEVANQMVEPEETILDGTKREDLELGVDAAVSGVQKSCVNGVGVEEVYIINTHVDVGDEAQMVSKLKLLQSEKENDHQNVSVELKSVDDDRTNEDKTLGLSTDGSQRDDDGVEKMFEGVKVEKMVEGFRVEKMVEDGGVEKMVEDGGVEKMVEDGEVEKMVGYDGVQKIVDDDHMNEDKALGLSMGGGQREDDGVEKMSEDGGDEKMSEDGGVEKMFEDGEVEKMFKDGGVEKTVEDDGVEKAKDDDGMNEAKALASSIGGSQREDDVGKILVDDAITEDKALGSDGIESTVDLTGNKQEVSGDGISLFVDFTGPPPGFIVDMGPGITSKGNAQEFGDDELEKDEDDQDYDFSVGDIVWVKTKIKTWWPGRIHDPVDGSKYGMVSDQEGCLLVGYFGMGHVAWCRRYQLKPFPQYFEQISGQSKARIFVGAVEKALEEFGGRVKLNMTCACILKENRLSVDGPASKEGVPDRNSSELGEFSVTHFDSAKFLAHLKNLAQVVSKVGILDYTVTLGRLSAFYSSTGHSQLPMHLLREGNDAESGADGTLLMQTDETILHQEKNDKNEAFAKLFGGGSADKTSISSSKSRKRKMKRDSEIEETSLVISPTVKESNASSLGNGDGGNEGMIEIGAESRERKKSRYLSYPYVNWGQKGLSAEGMAATTDGGPPSNFKSTGEKFWRKWHRRFTGVNNTSGNSNVKNTSSAELLSEFCSAAIGCQYPIENKAFDSVAWFISNFRISVFHDEPICETYSKNMAGQDEDKDAEPCLLENGGQNEAKSEPKKRNKKAVSKQSEGEDAANTSSLVQSPATAVEGMNGNLGKKRGRPKLGRSKTKSLSGMSDVNTSIAPDVQMVQDSSAVGPLMPCDKPKQKKREKVEGASQASLQTKQTIGIPDLNGNSVLPTVLVNKQQAIGHAVSEGNIQLGKRLGMETASEHSIANMAPGLVDANGNNLGPGTLVVDLGIPLQALPCLDSNQVTSLLSADSKPALKKRKRKEKVDPGVPVQADGIPDLNGNGAECLTPPSKPERKKRRRKGEGLATALLLTFASGVPMPSKDDLISTFCRFGPLKESETQFLTDPSSAQVVFMESADAGEAFQSLEKNNPFGTNLVSYRRFNLPSVSKVLATSLASPPTKRLLSPVQSPGKGPCLDVIRQNLQMMTSMLEKSGDTLSPEMRTKLECEIKGLLQKVSSTAGSSSA</sequence>
<feature type="region of interest" description="Disordered" evidence="1">
    <location>
        <begin position="717"/>
        <end position="741"/>
    </location>
</feature>
<accession>A0A2P6PDL0</accession>
<dbReference type="InterPro" id="IPR000313">
    <property type="entry name" value="PWWP_dom"/>
</dbReference>
<comment type="caution">
    <text evidence="3">The sequence shown here is derived from an EMBL/GenBank/DDBJ whole genome shotgun (WGS) entry which is preliminary data.</text>
</comment>
<feature type="domain" description="PWWP" evidence="2">
    <location>
        <begin position="497"/>
        <end position="558"/>
    </location>
</feature>
<keyword evidence="3" id="KW-0418">Kinase</keyword>
<dbReference type="OMA" id="MGLQANP"/>
<feature type="region of interest" description="Disordered" evidence="1">
    <location>
        <begin position="1000"/>
        <end position="1025"/>
    </location>
</feature>
<evidence type="ECO:0000313" key="4">
    <source>
        <dbReference type="Proteomes" id="UP000238479"/>
    </source>
</evidence>
<dbReference type="EMBL" id="PDCK01000045">
    <property type="protein sequence ID" value="PRQ20010.1"/>
    <property type="molecule type" value="Genomic_DNA"/>
</dbReference>
<evidence type="ECO:0000256" key="1">
    <source>
        <dbReference type="SAM" id="MobiDB-lite"/>
    </source>
</evidence>
<dbReference type="Gene3D" id="2.30.30.140">
    <property type="match status" value="1"/>
</dbReference>
<dbReference type="Proteomes" id="UP000238479">
    <property type="component" value="Chromosome 7"/>
</dbReference>
<dbReference type="PROSITE" id="PS50812">
    <property type="entry name" value="PWWP"/>
    <property type="match status" value="1"/>
</dbReference>
<feature type="region of interest" description="Disordered" evidence="1">
    <location>
        <begin position="325"/>
        <end position="354"/>
    </location>
</feature>
<evidence type="ECO:0000313" key="3">
    <source>
        <dbReference type="EMBL" id="PRQ20010.1"/>
    </source>
</evidence>
<organism evidence="3 4">
    <name type="scientific">Rosa chinensis</name>
    <name type="common">China rose</name>
    <dbReference type="NCBI Taxonomy" id="74649"/>
    <lineage>
        <taxon>Eukaryota</taxon>
        <taxon>Viridiplantae</taxon>
        <taxon>Streptophyta</taxon>
        <taxon>Embryophyta</taxon>
        <taxon>Tracheophyta</taxon>
        <taxon>Spermatophyta</taxon>
        <taxon>Magnoliopsida</taxon>
        <taxon>eudicotyledons</taxon>
        <taxon>Gunneridae</taxon>
        <taxon>Pentapetalae</taxon>
        <taxon>rosids</taxon>
        <taxon>fabids</taxon>
        <taxon>Rosales</taxon>
        <taxon>Rosaceae</taxon>
        <taxon>Rosoideae</taxon>
        <taxon>Rosoideae incertae sedis</taxon>
        <taxon>Rosa</taxon>
    </lineage>
</organism>
<dbReference type="EC" id="2.7.11.1" evidence="3"/>
<dbReference type="CDD" id="cd05162">
    <property type="entry name" value="PWWP"/>
    <property type="match status" value="1"/>
</dbReference>
<feature type="region of interest" description="Disordered" evidence="1">
    <location>
        <begin position="896"/>
        <end position="984"/>
    </location>
</feature>
<feature type="region of interest" description="Disordered" evidence="1">
    <location>
        <begin position="1132"/>
        <end position="1175"/>
    </location>
</feature>
<dbReference type="PANTHER" id="PTHR42851:SF8">
    <property type="entry name" value="PWWP DOMAIN-CONTAINING PROTEIN"/>
    <property type="match status" value="1"/>
</dbReference>
<protein>
    <submittedName>
        <fullName evidence="3">Putative non-specific serine/threonine protein kinase</fullName>
        <ecNumber evidence="3">2.7.11.1</ecNumber>
    </submittedName>
</protein>
<dbReference type="GO" id="GO:0004674">
    <property type="term" value="F:protein serine/threonine kinase activity"/>
    <property type="evidence" value="ECO:0007669"/>
    <property type="project" value="UniProtKB-KW"/>
</dbReference>
<feature type="region of interest" description="Disordered" evidence="1">
    <location>
        <begin position="220"/>
        <end position="253"/>
    </location>
</feature>
<dbReference type="SUPFAM" id="SSF63748">
    <property type="entry name" value="Tudor/PWWP/MBT"/>
    <property type="match status" value="1"/>
</dbReference>
<evidence type="ECO:0000259" key="2">
    <source>
        <dbReference type="PROSITE" id="PS50812"/>
    </source>
</evidence>
<feature type="compositionally biased region" description="Basic and acidic residues" evidence="1">
    <location>
        <begin position="332"/>
        <end position="354"/>
    </location>
</feature>
<dbReference type="Gramene" id="PRQ20010">
    <property type="protein sequence ID" value="PRQ20010"/>
    <property type="gene ID" value="RchiOBHm_Chr7g0223491"/>
</dbReference>
<dbReference type="InterPro" id="IPR053063">
    <property type="entry name" value="PWWP_domain_containing_PDP"/>
</dbReference>
<dbReference type="PANTHER" id="PTHR42851">
    <property type="entry name" value="ALDOLASE-RELATED"/>
    <property type="match status" value="1"/>
</dbReference>
<dbReference type="STRING" id="74649.A0A2P6PDL0"/>
<dbReference type="Pfam" id="PF00855">
    <property type="entry name" value="PWWP"/>
    <property type="match status" value="1"/>
</dbReference>
<keyword evidence="3" id="KW-0808">Transferase</keyword>
<reference evidence="3 4" key="1">
    <citation type="journal article" date="2018" name="Nat. Genet.">
        <title>The Rosa genome provides new insights in the design of modern roses.</title>
        <authorList>
            <person name="Bendahmane M."/>
        </authorList>
    </citation>
    <scope>NUCLEOTIDE SEQUENCE [LARGE SCALE GENOMIC DNA]</scope>
    <source>
        <strain evidence="4">cv. Old Blush</strain>
    </source>
</reference>
<feature type="compositionally biased region" description="Basic residues" evidence="1">
    <location>
        <begin position="962"/>
        <end position="975"/>
    </location>
</feature>
<keyword evidence="4" id="KW-1185">Reference proteome</keyword>
<dbReference type="OrthoDB" id="21615at2759"/>
<gene>
    <name evidence="3" type="ORF">RchiOBHm_Chr7g0223491</name>
</gene>